<dbReference type="EMBL" id="MFPV01000022">
    <property type="protein sequence ID" value="OGH62068.1"/>
    <property type="molecule type" value="Genomic_DNA"/>
</dbReference>
<name>A0A1F6LRT8_9BACT</name>
<keyword evidence="1" id="KW-0175">Coiled coil</keyword>
<gene>
    <name evidence="4" type="ORF">A2848_03000</name>
</gene>
<dbReference type="InterPro" id="IPR001932">
    <property type="entry name" value="PPM-type_phosphatase-like_dom"/>
</dbReference>
<dbReference type="SUPFAM" id="SSF81606">
    <property type="entry name" value="PP2C-like"/>
    <property type="match status" value="1"/>
</dbReference>
<comment type="caution">
    <text evidence="4">The sequence shown here is derived from an EMBL/GenBank/DDBJ whole genome shotgun (WGS) entry which is preliminary data.</text>
</comment>
<dbReference type="PANTHER" id="PTHR47992">
    <property type="entry name" value="PROTEIN PHOSPHATASE"/>
    <property type="match status" value="1"/>
</dbReference>
<accession>A0A1F6LRT8</accession>
<feature type="region of interest" description="Disordered" evidence="2">
    <location>
        <begin position="1282"/>
        <end position="1309"/>
    </location>
</feature>
<evidence type="ECO:0000256" key="1">
    <source>
        <dbReference type="SAM" id="Coils"/>
    </source>
</evidence>
<dbReference type="PROSITE" id="PS51746">
    <property type="entry name" value="PPM_2"/>
    <property type="match status" value="1"/>
</dbReference>
<evidence type="ECO:0000313" key="4">
    <source>
        <dbReference type="EMBL" id="OGH62068.1"/>
    </source>
</evidence>
<dbReference type="SMART" id="SM00331">
    <property type="entry name" value="PP2C_SIG"/>
    <property type="match status" value="1"/>
</dbReference>
<protein>
    <recommendedName>
        <fullName evidence="3">PPM-type phosphatase domain-containing protein</fullName>
    </recommendedName>
</protein>
<dbReference type="InterPro" id="IPR036457">
    <property type="entry name" value="PPM-type-like_dom_sf"/>
</dbReference>
<evidence type="ECO:0000256" key="2">
    <source>
        <dbReference type="SAM" id="MobiDB-lite"/>
    </source>
</evidence>
<dbReference type="SMART" id="SM00332">
    <property type="entry name" value="PP2Cc"/>
    <property type="match status" value="1"/>
</dbReference>
<feature type="compositionally biased region" description="Basic and acidic residues" evidence="2">
    <location>
        <begin position="246"/>
        <end position="256"/>
    </location>
</feature>
<feature type="compositionally biased region" description="Basic residues" evidence="2">
    <location>
        <begin position="1921"/>
        <end position="1930"/>
    </location>
</feature>
<feature type="region of interest" description="Disordered" evidence="2">
    <location>
        <begin position="1"/>
        <end position="37"/>
    </location>
</feature>
<sequence>MSEAPELIPQQPEAPKEEKIQLESATDFTDAKKESLRARITPEGQKVLESLDYKMLQPVDVVFNLARGWESGGFIVGVENADKEDPEIIVGIPTPDGSHVAEPYAIIKKSESDRRLRPFVARQERSISEPAKDFTPETRKRILETRLPEPQQKLLERLGYQMLEPVEVLFDGGWESGYVIGVRTVPHEGILLGKPLPDGMGYHKKTVFLAADETAIRLRPVGGEPRQPSAPPVQLGSKPETLSQTEPKEPTPTDRTLEPVIQRRREQLRKRVAGLHSGEMQRLNVHITDITPYIEQISHRIAEEKVREYLNQRGGLAFLKRGLMHLSEDGYRRTFYEETMSAITANRNLMASIEARVFGRGDVTVTGEGEIHTLQILDEVLRGSEEELTSAEQRGDRFVADADLNDATSELFVQYATGQIADRAAFDLAVEARIIPLLGGKKFSQGTHANAASERENVMHASNLWHWAEGYKDQISELVETAREKYGDQSVEHVQRYLRGVLHLDVQLAKHARDVVNRAPEGKLGFFEKFASGLQRNIGWSPVNKVVGWTIGNPVLHGIIGAVATRAGVRWGATGLATLGLAATGAVVGAPLTLAIAGIAGGAATAGVLAKWRASKELKQDRGMIQRDAALGLDAGGPRAQKMHEYVQQMEEAETILTQLRALVVNDRNEQHRAEAQNVLADVRARLEIERENMIDMIRVSAEEGREFNSRIFSLHEIQRELKRCAPLMGDDAVMRAAIDARKQELLTAIEQQDSAFEQFRKHESSMRALKGAAIGAAAGVLMLGAKELFAEPFETVSHTVGSGLKRLWSSMFGSEEMPAAVVAANGVALPPTRLQEVPFAKGTLRLPSDRVFVADADGTGVIATTDGRALTPKFHIGKDGSIDSDTEQLLAENGMHIEHATQTVRGTEFSDRLAPVEFSNHAVTRHFEIPENMRLVENPDGTLDLFSKDSGKLVEAGLRMTKDGTLDDHSIDQLQEHGWNVKQGMHPSTQHLDKAGLAAFLREHYGQGKAHRLDWHGNGTPMHKVGGKWVASIKMSDELGGRTSTFESLKPLHPPAGSAWQVKHIGGRWVGADGKELMLKLEGAADSRTLSLNEMIKTAVAGKVNPDGSVDNKFADIESAVYKKEFADAAKNFRLRVFVGDNYWKSGESFELPVNAAGELDVHPGDELYNVLYDESGNLKATVEAVVPAGDGAGYHTLATAVRHGDGAGSVVHKAAYMNMSHGNTDTVRHFYNLEEHRSVSGAPTPVVPPPAPPQPQPQPDNDIPWIVPFPVPYFERREMEQSRRGESVQSARAPRSLARQSLRRDADEARRITDGFGPVAQLPPLPEPVAPVEPVRVDGEHRVEGADPISVAVRMYALKEGGLMTPAREQNLRALFNKASVAEEKKPTNWKQPFVIEAGKPYKTQMDDAELRALVSKPRQEKVHFVVSENYFDGEHLKEVEREQFMDAWRMNVAADFAALGILGATIERESDYVARTGQSRGSEPAPVERQTEKTDRRIAGVYVNKVAFDEHFTFNKFVAKEFDRLARMQKRDTLVSPVVYALDAAFVDAVKKAYSGIKTDEQVKQLFFRNLDEVDNRALRDFGIRMIATVLVNPSQDEIDKAVKALRGSSQKFDLAEVEKVQKEKARRTDSSFVSIQGVVESRGKWSPERNEDASFIDNANHVYGVFDGVGGEANGQEAAQLAAKLFSEQTTDLRSAAQSGRRDVLENALLANFGYVQMNLKSHFDGQSKKEGGTTAVISVPFIEMGETYVAVANAGDSRAYLYDGKTLQYLTRDYPLVSETIEREVRNVKDPATLSPEAAVIYARRNVVEKSLGARDNVDNIPDIKFYRVPSGKQKLVLVSDGVGDNLRDDEISEALLKPDPQRALIEAAYQRSVGTEDRAKPDDITGLVVDLDIAEQPRQQQPRPTETEERDQNRTRRPRRTGRPRRQERQQGPEAPERAA</sequence>
<feature type="compositionally biased region" description="Pro residues" evidence="2">
    <location>
        <begin position="1247"/>
        <end position="1260"/>
    </location>
</feature>
<dbReference type="Pfam" id="PF00481">
    <property type="entry name" value="PP2C"/>
    <property type="match status" value="1"/>
</dbReference>
<feature type="coiled-coil region" evidence="1">
    <location>
        <begin position="643"/>
        <end position="693"/>
    </location>
</feature>
<evidence type="ECO:0000313" key="5">
    <source>
        <dbReference type="Proteomes" id="UP000176329"/>
    </source>
</evidence>
<dbReference type="InterPro" id="IPR015655">
    <property type="entry name" value="PP2C"/>
</dbReference>
<dbReference type="Proteomes" id="UP000176329">
    <property type="component" value="Unassembled WGS sequence"/>
</dbReference>
<dbReference type="CDD" id="cd00143">
    <property type="entry name" value="PP2Cc"/>
    <property type="match status" value="1"/>
</dbReference>
<feature type="region of interest" description="Disordered" evidence="2">
    <location>
        <begin position="1241"/>
        <end position="1267"/>
    </location>
</feature>
<feature type="compositionally biased region" description="Basic and acidic residues" evidence="2">
    <location>
        <begin position="1931"/>
        <end position="1946"/>
    </location>
</feature>
<feature type="region of interest" description="Disordered" evidence="2">
    <location>
        <begin position="1897"/>
        <end position="1946"/>
    </location>
</feature>
<reference evidence="4 5" key="1">
    <citation type="journal article" date="2016" name="Nat. Commun.">
        <title>Thousands of microbial genomes shed light on interconnected biogeochemical processes in an aquifer system.</title>
        <authorList>
            <person name="Anantharaman K."/>
            <person name="Brown C.T."/>
            <person name="Hug L.A."/>
            <person name="Sharon I."/>
            <person name="Castelle C.J."/>
            <person name="Probst A.J."/>
            <person name="Thomas B.C."/>
            <person name="Singh A."/>
            <person name="Wilkins M.J."/>
            <person name="Karaoz U."/>
            <person name="Brodie E.L."/>
            <person name="Williams K.H."/>
            <person name="Hubbard S.S."/>
            <person name="Banfield J.F."/>
        </authorList>
    </citation>
    <scope>NUCLEOTIDE SEQUENCE [LARGE SCALE GENOMIC DNA]</scope>
</reference>
<proteinExistence type="predicted"/>
<evidence type="ECO:0000259" key="3">
    <source>
        <dbReference type="PROSITE" id="PS51746"/>
    </source>
</evidence>
<feature type="region of interest" description="Disordered" evidence="2">
    <location>
        <begin position="220"/>
        <end position="256"/>
    </location>
</feature>
<dbReference type="GO" id="GO:0004722">
    <property type="term" value="F:protein serine/threonine phosphatase activity"/>
    <property type="evidence" value="ECO:0007669"/>
    <property type="project" value="InterPro"/>
</dbReference>
<dbReference type="Gene3D" id="3.60.40.10">
    <property type="entry name" value="PPM-type phosphatase domain"/>
    <property type="match status" value="1"/>
</dbReference>
<feature type="compositionally biased region" description="Basic and acidic residues" evidence="2">
    <location>
        <begin position="1911"/>
        <end position="1920"/>
    </location>
</feature>
<organism evidence="4 5">
    <name type="scientific">Candidatus Magasanikbacteria bacterium RIFCSPHIGHO2_01_FULL_50_8</name>
    <dbReference type="NCBI Taxonomy" id="1798674"/>
    <lineage>
        <taxon>Bacteria</taxon>
        <taxon>Candidatus Magasanikiibacteriota</taxon>
    </lineage>
</organism>
<feature type="domain" description="PPM-type phosphatase" evidence="3">
    <location>
        <begin position="1639"/>
        <end position="1897"/>
    </location>
</feature>